<reference evidence="3" key="1">
    <citation type="journal article" date="2014" name="Genome Biol. Evol.">
        <title>Pangenome evidence for extensive interdomain horizontal transfer affecting lineage core and shell genes in uncultured planktonic thaumarchaeota and euryarchaeota.</title>
        <authorList>
            <person name="Deschamps P."/>
            <person name="Zivanovic Y."/>
            <person name="Moreira D."/>
            <person name="Rodriguez-Valera F."/>
            <person name="Lopez-Garcia P."/>
        </authorList>
    </citation>
    <scope>NUCLEOTIDE SEQUENCE</scope>
</reference>
<protein>
    <recommendedName>
        <fullName evidence="4">DUF262 domain-containing protein</fullName>
    </recommendedName>
</protein>
<proteinExistence type="predicted"/>
<dbReference type="InterPro" id="IPR038461">
    <property type="entry name" value="Schlafen_AlbA_2_dom_sf"/>
</dbReference>
<evidence type="ECO:0000259" key="1">
    <source>
        <dbReference type="Pfam" id="PF03235"/>
    </source>
</evidence>
<feature type="domain" description="GmrSD restriction endonucleases N-terminal" evidence="1">
    <location>
        <begin position="16"/>
        <end position="238"/>
    </location>
</feature>
<feature type="domain" description="Schlafen AlbA-2" evidence="2">
    <location>
        <begin position="597"/>
        <end position="751"/>
    </location>
</feature>
<evidence type="ECO:0000259" key="2">
    <source>
        <dbReference type="Pfam" id="PF04326"/>
    </source>
</evidence>
<dbReference type="PANTHER" id="PTHR37292">
    <property type="entry name" value="VNG6097C"/>
    <property type="match status" value="1"/>
</dbReference>
<dbReference type="EMBL" id="KF900953">
    <property type="protein sequence ID" value="AIF12749.1"/>
    <property type="molecule type" value="Genomic_DNA"/>
</dbReference>
<evidence type="ECO:0000313" key="3">
    <source>
        <dbReference type="EMBL" id="AIF12749.1"/>
    </source>
</evidence>
<dbReference type="AlphaFoldDB" id="A0A075H9U7"/>
<dbReference type="Gene3D" id="3.30.950.30">
    <property type="entry name" value="Schlafen, AAA domain"/>
    <property type="match status" value="1"/>
</dbReference>
<accession>A0A075H9U7</accession>
<dbReference type="PANTHER" id="PTHR37292:SF2">
    <property type="entry name" value="DUF262 DOMAIN-CONTAINING PROTEIN"/>
    <property type="match status" value="1"/>
</dbReference>
<evidence type="ECO:0008006" key="4">
    <source>
        <dbReference type="Google" id="ProtNLM"/>
    </source>
</evidence>
<organism evidence="3">
    <name type="scientific">uncultured marine group II/III euryarchaeote KM3_57_B04</name>
    <dbReference type="NCBI Taxonomy" id="1456463"/>
    <lineage>
        <taxon>Archaea</taxon>
        <taxon>Methanobacteriati</taxon>
        <taxon>Methanobacteriota</taxon>
        <taxon>environmental samples</taxon>
    </lineage>
</organism>
<sequence>MANVPGDGAQIIEMKKFIEMAAKNFGLPQFQRPPTWNWEHQRDLLQSIYQKVPIGSVMIWEYNRDITPDLEYRRLDQMNQNKQDITHLILDGQQRMRFLTLLWLSTRDKTYCNQLRKNSGHIYFYPEGDPASSNEIVHFRIEKERPERYDVKQKWVSLQYLLSNLQSKNNLNTYFADEPGEPNSITQKLDTMYENYNNYVISYHNLGPDIDYATALLVYERVNLAGKRLSALDVAEAVYISKYPDLFKRIKQETERYRKKGFGSDFSFSRKRILNNISVELYRSITARPKQLSVFNPKTRQNRELKKSHVKKAFDETIKAFNYLLGILENEFSLAGDKPITTNYPLIIAAAFLRRNKGKLDDAQRGKMCRWLALSIFANRYAGKGTNTKMDEDLEIVYSQADPWEDLYNNMEGKKSFSVYDFGEFSTHEFVQTKNTWLGQLYIAKMNWNNALDFISLQSISSPGKREWHHIFPQSLWKEGSPLLETKDLRENQEVYMNHFANKSYISKSSNAHIGGTEPLTYLTTIDSKRRNVLEPHDLDDPRFFKQEEYKQFLERRREKITRSMNDFLDKLEEGGSRPERSSVPKPEKIFETNDRETQFVEWKETYCCATEGEHLGRKLKVLEINLIKEICGMANSGGGHIFLGADDDGNPQGMARDYSVISSRGTVDFEFLQGVILRQISTTLVVLSKPRFRLRKMINITPFKASGKELVSIQVPYWPSEDVAVKTKVGKKNPVWIATRYYRDGAHKDPEETAIYKLSSDGEWIESLS</sequence>
<name>A0A075H9U7_9EURY</name>
<dbReference type="Pfam" id="PF04326">
    <property type="entry name" value="SLFN_AlbA_2"/>
    <property type="match status" value="1"/>
</dbReference>
<dbReference type="InterPro" id="IPR004919">
    <property type="entry name" value="GmrSD_N"/>
</dbReference>
<dbReference type="InterPro" id="IPR007421">
    <property type="entry name" value="Schlafen_AlbA_2_dom"/>
</dbReference>
<dbReference type="Pfam" id="PF03235">
    <property type="entry name" value="GmrSD_N"/>
    <property type="match status" value="1"/>
</dbReference>